<keyword evidence="3 9" id="KW-0274">FAD</keyword>
<evidence type="ECO:0000256" key="2">
    <source>
        <dbReference type="ARBA" id="ARBA00022630"/>
    </source>
</evidence>
<dbReference type="InterPro" id="IPR012999">
    <property type="entry name" value="Pyr_OxRdtase_I_AS"/>
</dbReference>
<evidence type="ECO:0000256" key="7">
    <source>
        <dbReference type="ARBA" id="ARBA00023284"/>
    </source>
</evidence>
<dbReference type="RefSeq" id="WP_046648067.1">
    <property type="nucleotide sequence ID" value="NZ_PNHI01000007.1"/>
</dbReference>
<dbReference type="InterPro" id="IPR023753">
    <property type="entry name" value="FAD/NAD-binding_dom"/>
</dbReference>
<dbReference type="GO" id="GO:0004148">
    <property type="term" value="F:dihydrolipoyl dehydrogenase (NADH) activity"/>
    <property type="evidence" value="ECO:0007669"/>
    <property type="project" value="TreeGrafter"/>
</dbReference>
<evidence type="ECO:0000259" key="13">
    <source>
        <dbReference type="Pfam" id="PF07992"/>
    </source>
</evidence>
<evidence type="ECO:0000256" key="9">
    <source>
        <dbReference type="PIRSR" id="PIRSR000350-3"/>
    </source>
</evidence>
<evidence type="ECO:0000256" key="6">
    <source>
        <dbReference type="ARBA" id="ARBA00023157"/>
    </source>
</evidence>
<dbReference type="PRINTS" id="PR00411">
    <property type="entry name" value="PNDRDTASEI"/>
</dbReference>
<comment type="caution">
    <text evidence="14">The sequence shown here is derived from an EMBL/GenBank/DDBJ whole genome shotgun (WGS) entry which is preliminary data.</text>
</comment>
<dbReference type="PANTHER" id="PTHR22912:SF217">
    <property type="entry name" value="DIHYDROLIPOYL DEHYDROGENASE"/>
    <property type="match status" value="1"/>
</dbReference>
<keyword evidence="2 11" id="KW-0285">Flavoprotein</keyword>
<evidence type="ECO:0000313" key="14">
    <source>
        <dbReference type="EMBL" id="MTD91291.1"/>
    </source>
</evidence>
<evidence type="ECO:0000256" key="5">
    <source>
        <dbReference type="ARBA" id="ARBA00023027"/>
    </source>
</evidence>
<dbReference type="InterPro" id="IPR016156">
    <property type="entry name" value="FAD/NAD-linked_Rdtase_dimer_sf"/>
</dbReference>
<evidence type="ECO:0000256" key="3">
    <source>
        <dbReference type="ARBA" id="ARBA00022827"/>
    </source>
</evidence>
<accession>A0A2N6TMK3</accession>
<evidence type="ECO:0000256" key="11">
    <source>
        <dbReference type="RuleBase" id="RU003691"/>
    </source>
</evidence>
<dbReference type="SUPFAM" id="SSF55424">
    <property type="entry name" value="FAD/NAD-linked reductases, dimerisation (C-terminal) domain"/>
    <property type="match status" value="1"/>
</dbReference>
<dbReference type="GO" id="GO:0050627">
    <property type="term" value="F:mycothione reductase [NAD(P)H] activity"/>
    <property type="evidence" value="ECO:0007669"/>
    <property type="project" value="UniProtKB-EC"/>
</dbReference>
<dbReference type="PRINTS" id="PR00368">
    <property type="entry name" value="FADPNR"/>
</dbReference>
<dbReference type="Pfam" id="PF02852">
    <property type="entry name" value="Pyr_redox_dim"/>
    <property type="match status" value="1"/>
</dbReference>
<protein>
    <submittedName>
        <fullName evidence="14">Mycothione reductase</fullName>
        <ecNumber evidence="14">1.8.1.15</ecNumber>
    </submittedName>
</protein>
<feature type="disulfide bond" description="Redox-active" evidence="10">
    <location>
        <begin position="45"/>
        <end position="50"/>
    </location>
</feature>
<dbReference type="GO" id="GO:0006103">
    <property type="term" value="P:2-oxoglutarate metabolic process"/>
    <property type="evidence" value="ECO:0007669"/>
    <property type="project" value="TreeGrafter"/>
</dbReference>
<dbReference type="PROSITE" id="PS00076">
    <property type="entry name" value="PYRIDINE_REDOX_1"/>
    <property type="match status" value="1"/>
</dbReference>
<comment type="cofactor">
    <cofactor evidence="9">
        <name>FAD</name>
        <dbReference type="ChEBI" id="CHEBI:57692"/>
    </cofactor>
    <text evidence="9">Binds 1 FAD per subunit.</text>
</comment>
<evidence type="ECO:0000256" key="8">
    <source>
        <dbReference type="PIRSR" id="PIRSR000350-2"/>
    </source>
</evidence>
<evidence type="ECO:0000256" key="10">
    <source>
        <dbReference type="PIRSR" id="PIRSR000350-4"/>
    </source>
</evidence>
<evidence type="ECO:0000259" key="12">
    <source>
        <dbReference type="Pfam" id="PF02852"/>
    </source>
</evidence>
<comment type="similarity">
    <text evidence="1 11">Belongs to the class-I pyridine nucleotide-disulfide oxidoreductase family.</text>
</comment>
<feature type="binding site" evidence="9">
    <location>
        <begin position="145"/>
        <end position="147"/>
    </location>
    <ligand>
        <name>FAD</name>
        <dbReference type="ChEBI" id="CHEBI:57692"/>
    </ligand>
</feature>
<feature type="binding site" evidence="9">
    <location>
        <position position="54"/>
    </location>
    <ligand>
        <name>FAD</name>
        <dbReference type="ChEBI" id="CHEBI:57692"/>
    </ligand>
</feature>
<dbReference type="Pfam" id="PF07992">
    <property type="entry name" value="Pyr_redox_2"/>
    <property type="match status" value="1"/>
</dbReference>
<proteinExistence type="inferred from homology"/>
<keyword evidence="5 9" id="KW-0520">NAD</keyword>
<keyword evidence="7 11" id="KW-0676">Redox-active center</keyword>
<dbReference type="GO" id="GO:0050660">
    <property type="term" value="F:flavin adenine dinucleotide binding"/>
    <property type="evidence" value="ECO:0007669"/>
    <property type="project" value="TreeGrafter"/>
</dbReference>
<dbReference type="InterPro" id="IPR017817">
    <property type="entry name" value="Mycothione_reductase"/>
</dbReference>
<dbReference type="InterPro" id="IPR036188">
    <property type="entry name" value="FAD/NAD-bd_sf"/>
</dbReference>
<evidence type="ECO:0000313" key="15">
    <source>
        <dbReference type="Proteomes" id="UP000432568"/>
    </source>
</evidence>
<keyword evidence="9" id="KW-0547">Nucleotide-binding</keyword>
<dbReference type="NCBIfam" id="NF005884">
    <property type="entry name" value="PRK07846.1"/>
    <property type="match status" value="1"/>
</dbReference>
<dbReference type="NCBIfam" id="TIGR03452">
    <property type="entry name" value="mycothione_red"/>
    <property type="match status" value="1"/>
</dbReference>
<dbReference type="PIRSF" id="PIRSF000350">
    <property type="entry name" value="Mercury_reductase_MerA"/>
    <property type="match status" value="1"/>
</dbReference>
<feature type="domain" description="FAD/NAD(P)-binding" evidence="13">
    <location>
        <begin position="11"/>
        <end position="321"/>
    </location>
</feature>
<dbReference type="InterPro" id="IPR004099">
    <property type="entry name" value="Pyr_nucl-diS_OxRdtase_dimer"/>
</dbReference>
<keyword evidence="6" id="KW-1015">Disulfide bond</keyword>
<dbReference type="Gene3D" id="3.50.50.60">
    <property type="entry name" value="FAD/NAD(P)-binding domain"/>
    <property type="match status" value="2"/>
</dbReference>
<dbReference type="Proteomes" id="UP000432568">
    <property type="component" value="Unassembled WGS sequence"/>
</dbReference>
<gene>
    <name evidence="14" type="primary">mtr</name>
    <name evidence="14" type="ORF">FME68_05245</name>
</gene>
<dbReference type="Gene3D" id="3.30.390.30">
    <property type="match status" value="1"/>
</dbReference>
<dbReference type="SUPFAM" id="SSF51905">
    <property type="entry name" value="FAD/NAD(P)-binding domain"/>
    <property type="match status" value="1"/>
</dbReference>
<dbReference type="EMBL" id="VIOG01000005">
    <property type="protein sequence ID" value="MTD91291.1"/>
    <property type="molecule type" value="Genomic_DNA"/>
</dbReference>
<dbReference type="EC" id="1.8.1.15" evidence="14"/>
<keyword evidence="4 11" id="KW-0560">Oxidoreductase</keyword>
<dbReference type="InterPro" id="IPR001100">
    <property type="entry name" value="Pyr_nuc-diS_OxRdtase"/>
</dbReference>
<dbReference type="AlphaFoldDB" id="A0A2N6TMK3"/>
<sequence>MVAMTSAQHFDLVIIGTGSGNSIPSPEFDDKSIAIIEKGTFGGTCLNVGCIPTKMYVYAADVALAAREATRLGVSAHVDAVDWEGIVKRVFDNRIDLIAQGGEEYRRGEETPNITVFDQHARFIGPKTLQVGDDIITGDNIVIATGSRPVLPEPYASATAPIHTNEDIMRLDKQPRSLIVVGGGYIAMEFAHVFDGLRTKVTVVNRSETFLRFLDEELRSRFNDILRERFDVRIGSATAVEETADGVRLTLDNGDVLEAEAILVATGRQPNGDLMDLSASGIEMHEDGRIKVDEYGRTTCEGVWALGDVSSPYMLKHVANAEQRAVQHNLLHPEDLQPMPHEHVPAAVFTHPQIATVGLTEAQAREQGYDVTVKVQNFGDVAYGWAMEDSTGVCKLVADRSTGQLLGAHLMGPQASTLIQQLITAMSCGLDMRTFARSQYWIHPALPEVVENAVLGLEWLE</sequence>
<dbReference type="PANTHER" id="PTHR22912">
    <property type="entry name" value="DISULFIDE OXIDOREDUCTASE"/>
    <property type="match status" value="1"/>
</dbReference>
<dbReference type="InterPro" id="IPR050151">
    <property type="entry name" value="Class-I_Pyr_Nuc-Dis_Oxidored"/>
</dbReference>
<organism evidence="14 15">
    <name type="scientific">Corynebacterium aurimucosum</name>
    <dbReference type="NCBI Taxonomy" id="169292"/>
    <lineage>
        <taxon>Bacteria</taxon>
        <taxon>Bacillati</taxon>
        <taxon>Actinomycetota</taxon>
        <taxon>Actinomycetes</taxon>
        <taxon>Mycobacteriales</taxon>
        <taxon>Corynebacteriaceae</taxon>
        <taxon>Corynebacterium</taxon>
    </lineage>
</organism>
<evidence type="ECO:0000256" key="4">
    <source>
        <dbReference type="ARBA" id="ARBA00023002"/>
    </source>
</evidence>
<dbReference type="FunFam" id="3.30.390.30:FF:000001">
    <property type="entry name" value="Dihydrolipoyl dehydrogenase"/>
    <property type="match status" value="1"/>
</dbReference>
<name>A0A2N6TMK3_9CORY</name>
<evidence type="ECO:0000256" key="1">
    <source>
        <dbReference type="ARBA" id="ARBA00007532"/>
    </source>
</evidence>
<feature type="binding site" evidence="9">
    <location>
        <begin position="182"/>
        <end position="189"/>
    </location>
    <ligand>
        <name>NAD(+)</name>
        <dbReference type="ChEBI" id="CHEBI:57540"/>
    </ligand>
</feature>
<feature type="binding site" evidence="9">
    <location>
        <position position="308"/>
    </location>
    <ligand>
        <name>FAD</name>
        <dbReference type="ChEBI" id="CHEBI:57692"/>
    </ligand>
</feature>
<reference evidence="14 15" key="1">
    <citation type="submission" date="2019-07" db="EMBL/GenBank/DDBJ databases">
        <title>Draft genome of C. aurimucosum strain 332.</title>
        <authorList>
            <person name="Pacheco L.G.C."/>
            <person name="Aguiar E.R.G.R."/>
            <person name="Barberis C.M."/>
            <person name="Almuzara M.N."/>
            <person name="Traglia G.M."/>
            <person name="Santos C.S."/>
            <person name="Vay C.A."/>
            <person name="Rocha D.J.P.G."/>
        </authorList>
    </citation>
    <scope>NUCLEOTIDE SEQUENCE [LARGE SCALE GENOMIC DNA]</scope>
    <source>
        <strain evidence="14 15">332</strain>
    </source>
</reference>
<feature type="domain" description="Pyridine nucleotide-disulphide oxidoreductase dimerisation" evidence="12">
    <location>
        <begin position="344"/>
        <end position="453"/>
    </location>
</feature>
<feature type="binding site" evidence="9">
    <location>
        <begin position="314"/>
        <end position="317"/>
    </location>
    <ligand>
        <name>FAD</name>
        <dbReference type="ChEBI" id="CHEBI:57692"/>
    </ligand>
</feature>
<feature type="active site" description="Proton acceptor" evidence="8">
    <location>
        <position position="443"/>
    </location>
</feature>
<feature type="binding site" evidence="9">
    <location>
        <position position="267"/>
    </location>
    <ligand>
        <name>NAD(+)</name>
        <dbReference type="ChEBI" id="CHEBI:57540"/>
    </ligand>
</feature>